<dbReference type="InterPro" id="IPR031158">
    <property type="entry name" value="GH10_AS"/>
</dbReference>
<evidence type="ECO:0000313" key="13">
    <source>
        <dbReference type="Proteomes" id="UP001163152"/>
    </source>
</evidence>
<evidence type="ECO:0000256" key="3">
    <source>
        <dbReference type="ARBA" id="ARBA00022651"/>
    </source>
</evidence>
<dbReference type="PROSITE" id="PS00591">
    <property type="entry name" value="GH10_1"/>
    <property type="match status" value="1"/>
</dbReference>
<dbReference type="GO" id="GO:0045493">
    <property type="term" value="P:xylan catabolic process"/>
    <property type="evidence" value="ECO:0007669"/>
    <property type="project" value="UniProtKB-KW"/>
</dbReference>
<dbReference type="RefSeq" id="WP_268607954.1">
    <property type="nucleotide sequence ID" value="NZ_CP113797.1"/>
</dbReference>
<dbReference type="InterPro" id="IPR044846">
    <property type="entry name" value="GH10"/>
</dbReference>
<evidence type="ECO:0000256" key="7">
    <source>
        <dbReference type="ARBA" id="ARBA00023295"/>
    </source>
</evidence>
<dbReference type="KEGG" id="tsin:OXH18_15230"/>
<evidence type="ECO:0000256" key="8">
    <source>
        <dbReference type="ARBA" id="ARBA00023326"/>
    </source>
</evidence>
<feature type="active site" description="Nucleophile" evidence="9">
    <location>
        <position position="300"/>
    </location>
</feature>
<dbReference type="GO" id="GO:0031176">
    <property type="term" value="F:endo-1,4-beta-xylanase activity"/>
    <property type="evidence" value="ECO:0007669"/>
    <property type="project" value="UniProtKB-EC"/>
</dbReference>
<name>A0A9E9C8K4_9CYAN</name>
<dbReference type="EMBL" id="CP113797">
    <property type="protein sequence ID" value="WAL58532.1"/>
    <property type="molecule type" value="Genomic_DNA"/>
</dbReference>
<dbReference type="PROSITE" id="PS51760">
    <property type="entry name" value="GH10_2"/>
    <property type="match status" value="1"/>
</dbReference>
<dbReference type="Gene3D" id="3.20.20.80">
    <property type="entry name" value="Glycosidases"/>
    <property type="match status" value="1"/>
</dbReference>
<evidence type="ECO:0000259" key="11">
    <source>
        <dbReference type="PROSITE" id="PS51760"/>
    </source>
</evidence>
<dbReference type="InterPro" id="IPR017853">
    <property type="entry name" value="GH"/>
</dbReference>
<dbReference type="Proteomes" id="UP001163152">
    <property type="component" value="Chromosome"/>
</dbReference>
<proteinExistence type="inferred from homology"/>
<gene>
    <name evidence="12" type="ORF">OXH18_15230</name>
</gene>
<dbReference type="InterPro" id="IPR001000">
    <property type="entry name" value="GH10_dom"/>
</dbReference>
<evidence type="ECO:0000256" key="6">
    <source>
        <dbReference type="ARBA" id="ARBA00023277"/>
    </source>
</evidence>
<protein>
    <recommendedName>
        <fullName evidence="10">Beta-xylanase</fullName>
        <ecNumber evidence="10">3.2.1.8</ecNumber>
    </recommendedName>
</protein>
<evidence type="ECO:0000256" key="10">
    <source>
        <dbReference type="RuleBase" id="RU361174"/>
    </source>
</evidence>
<comment type="similarity">
    <text evidence="2 10">Belongs to the glycosyl hydrolase 10 (cellulase F) family.</text>
</comment>
<reference evidence="12" key="1">
    <citation type="submission" date="2022-12" db="EMBL/GenBank/DDBJ databases">
        <title>Polyphasic identification of a Novel Hot-Spring Cyanobacterium Ocullathermofonsia sinensis gen nov. sp. nov. and Genomic Insights on its Adaptations to the Thermal Habitat.</title>
        <authorList>
            <person name="Daroch M."/>
            <person name="Tang J."/>
            <person name="Jiang Y."/>
        </authorList>
    </citation>
    <scope>NUCLEOTIDE SEQUENCE</scope>
    <source>
        <strain evidence="12">PKUAC-SCTA174</strain>
    </source>
</reference>
<keyword evidence="5 10" id="KW-0378">Hydrolase</keyword>
<evidence type="ECO:0000256" key="1">
    <source>
        <dbReference type="ARBA" id="ARBA00000681"/>
    </source>
</evidence>
<dbReference type="EC" id="3.2.1.8" evidence="10"/>
<comment type="catalytic activity">
    <reaction evidence="1 10">
        <text>Endohydrolysis of (1-&gt;4)-beta-D-xylosidic linkages in xylans.</text>
        <dbReference type="EC" id="3.2.1.8"/>
    </reaction>
</comment>
<keyword evidence="3" id="KW-0858">Xylan degradation</keyword>
<dbReference type="PANTHER" id="PTHR31490:SF88">
    <property type="entry name" value="BETA-XYLANASE"/>
    <property type="match status" value="1"/>
</dbReference>
<keyword evidence="4" id="KW-0732">Signal</keyword>
<feature type="domain" description="GH10" evidence="11">
    <location>
        <begin position="52"/>
        <end position="381"/>
    </location>
</feature>
<evidence type="ECO:0000256" key="5">
    <source>
        <dbReference type="ARBA" id="ARBA00022801"/>
    </source>
</evidence>
<evidence type="ECO:0000256" key="2">
    <source>
        <dbReference type="ARBA" id="ARBA00007495"/>
    </source>
</evidence>
<evidence type="ECO:0000256" key="4">
    <source>
        <dbReference type="ARBA" id="ARBA00022729"/>
    </source>
</evidence>
<keyword evidence="6 10" id="KW-0119">Carbohydrate metabolism</keyword>
<organism evidence="12 13">
    <name type="scientific">Thermocoleostomius sinensis A174</name>
    <dbReference type="NCBI Taxonomy" id="2016057"/>
    <lineage>
        <taxon>Bacteria</taxon>
        <taxon>Bacillati</taxon>
        <taxon>Cyanobacteriota</taxon>
        <taxon>Cyanophyceae</taxon>
        <taxon>Oculatellales</taxon>
        <taxon>Oculatellaceae</taxon>
        <taxon>Thermocoleostomius</taxon>
    </lineage>
</organism>
<keyword evidence="13" id="KW-1185">Reference proteome</keyword>
<dbReference type="PANTHER" id="PTHR31490">
    <property type="entry name" value="GLYCOSYL HYDROLASE"/>
    <property type="match status" value="1"/>
</dbReference>
<dbReference type="PRINTS" id="PR00134">
    <property type="entry name" value="GLHYDRLASE10"/>
</dbReference>
<evidence type="ECO:0000313" key="12">
    <source>
        <dbReference type="EMBL" id="WAL58532.1"/>
    </source>
</evidence>
<sequence length="394" mass="44578">MTRRQTLGLGIASLLSTFAGYSGTENSSAKNFTELSEYEQSSSELTDLCSISEPTCSLGSYAKEQGILYGAAAKHNTLSSDSEFATIFSQECRVLVPENDLKWEVVRREPGQFNFSKADWMAEFAQSNNLQLRGHTLLWHHYFPQWVEQTLGADNAEDMLIEHVQTVVKRYAGRMHSWDVVNEAVDHESSRQDRLRTSPWLSFIGPEYIDLAFWTAHEADPEAILVYNDNGLWWDAPEGEAKKAAVLQLLETLRSQGTPVHALGIQGHLLGHEMHQMNPEKLRKFLSDVSSLGLEIMITELDVNDHNLPDDVGLRDRLVAEAYYNFLSVVLDEPAVTTVVTWGLSDRDTWYSGWGRKENARPLPLDRDLNRKLAWRAIVESFISTSHQGDNIYS</sequence>
<evidence type="ECO:0000256" key="9">
    <source>
        <dbReference type="PROSITE-ProRule" id="PRU10061"/>
    </source>
</evidence>
<dbReference type="SUPFAM" id="SSF51445">
    <property type="entry name" value="(Trans)glycosidases"/>
    <property type="match status" value="1"/>
</dbReference>
<keyword evidence="8 10" id="KW-0624">Polysaccharide degradation</keyword>
<accession>A0A9E9C8K4</accession>
<dbReference type="Pfam" id="PF00331">
    <property type="entry name" value="Glyco_hydro_10"/>
    <property type="match status" value="1"/>
</dbReference>
<keyword evidence="7 10" id="KW-0326">Glycosidase</keyword>
<dbReference type="SMART" id="SM00633">
    <property type="entry name" value="Glyco_10"/>
    <property type="match status" value="1"/>
</dbReference>
<dbReference type="AlphaFoldDB" id="A0A9E9C8K4"/>